<dbReference type="Pfam" id="PF04073">
    <property type="entry name" value="tRNA_edit"/>
    <property type="match status" value="1"/>
</dbReference>
<evidence type="ECO:0000259" key="3">
    <source>
        <dbReference type="Pfam" id="PF04073"/>
    </source>
</evidence>
<protein>
    <submittedName>
        <fullName evidence="4">Prolyl-tRNA synthetase associated domain-containing protein</fullName>
    </submittedName>
</protein>
<evidence type="ECO:0000256" key="1">
    <source>
        <dbReference type="ARBA" id="ARBA00010201"/>
    </source>
</evidence>
<keyword evidence="5" id="KW-1185">Reference proteome</keyword>
<dbReference type="InterPro" id="IPR007214">
    <property type="entry name" value="YbaK/aa-tRNA-synth-assoc-dom"/>
</dbReference>
<accession>A0ABX8W8J3</accession>
<feature type="domain" description="YbaK/aminoacyl-tRNA synthetase-associated" evidence="3">
    <location>
        <begin position="22"/>
        <end position="147"/>
    </location>
</feature>
<proteinExistence type="inferred from homology"/>
<reference evidence="4 5" key="1">
    <citation type="submission" date="2020-01" db="EMBL/GenBank/DDBJ databases">
        <title>Vast differences in strain-level diversity in the gut microbiota of two closely related honey bee species.</title>
        <authorList>
            <person name="Ellegaard K.M."/>
            <person name="Suenami S."/>
            <person name="Miyazaki R."/>
            <person name="Engel P."/>
        </authorList>
    </citation>
    <scope>NUCLEOTIDE SEQUENCE [LARGE SCALE GENOMIC DNA]</scope>
    <source>
        <strain evidence="4 5">ESL0416</strain>
    </source>
</reference>
<evidence type="ECO:0000313" key="5">
    <source>
        <dbReference type="Proteomes" id="UP000826550"/>
    </source>
</evidence>
<dbReference type="InterPro" id="IPR036754">
    <property type="entry name" value="YbaK/aa-tRNA-synt-asso_dom_sf"/>
</dbReference>
<dbReference type="PANTHER" id="PTHR31423">
    <property type="entry name" value="YBAK DOMAIN-CONTAINING PROTEIN"/>
    <property type="match status" value="1"/>
</dbReference>
<evidence type="ECO:0000313" key="4">
    <source>
        <dbReference type="EMBL" id="QYN52483.1"/>
    </source>
</evidence>
<dbReference type="CDD" id="cd04335">
    <property type="entry name" value="PrdX_deacylase"/>
    <property type="match status" value="1"/>
</dbReference>
<name>A0ABX8W8J3_9LACO</name>
<keyword evidence="2" id="KW-0648">Protein biosynthesis</keyword>
<gene>
    <name evidence="4" type="ORF">GYM71_03310</name>
</gene>
<dbReference type="Proteomes" id="UP000826550">
    <property type="component" value="Chromosome"/>
</dbReference>
<comment type="similarity">
    <text evidence="1">Belongs to the PRORSD1 family.</text>
</comment>
<dbReference type="InterPro" id="IPR040285">
    <property type="entry name" value="ProX/PRXD1"/>
</dbReference>
<dbReference type="EMBL" id="CP048268">
    <property type="protein sequence ID" value="QYN52483.1"/>
    <property type="molecule type" value="Genomic_DNA"/>
</dbReference>
<evidence type="ECO:0000256" key="2">
    <source>
        <dbReference type="ARBA" id="ARBA00022917"/>
    </source>
</evidence>
<dbReference type="SUPFAM" id="SSF55826">
    <property type="entry name" value="YbaK/ProRS associated domain"/>
    <property type="match status" value="1"/>
</dbReference>
<organism evidence="4 5">
    <name type="scientific">Lactobacillus panisapium</name>
    <dbReference type="NCBI Taxonomy" id="2012495"/>
    <lineage>
        <taxon>Bacteria</taxon>
        <taxon>Bacillati</taxon>
        <taxon>Bacillota</taxon>
        <taxon>Bacilli</taxon>
        <taxon>Lactobacillales</taxon>
        <taxon>Lactobacillaceae</taxon>
        <taxon>Lactobacillus</taxon>
    </lineage>
</organism>
<dbReference type="RefSeq" id="WP_220220904.1">
    <property type="nucleotide sequence ID" value="NZ_CP048268.1"/>
</dbReference>
<sequence length="162" mass="18612">MNKIETLRYLDQHQINYEKIDHPAVFNMADLANLHLPHPEADAKNLFIRDDQKKHYYLLTVKGNKKVNLQQFRQKFGTRRLTFASPEDLKKFLQVTPGSVTPLSLLNNAIVEIPLYLDAYFLKQPLIGMHPNDNTATIWLNSGDLINLIKAHGNPVHLVDFA</sequence>
<dbReference type="Gene3D" id="3.90.960.10">
    <property type="entry name" value="YbaK/aminoacyl-tRNA synthetase-associated domain"/>
    <property type="match status" value="1"/>
</dbReference>
<dbReference type="PANTHER" id="PTHR31423:SF3">
    <property type="entry name" value="PROLYL-TRNA SYNTHETASE ASSOCIATED DOMAIN-CONTAINING PROTEIN 1-RELATED"/>
    <property type="match status" value="1"/>
</dbReference>